<proteinExistence type="predicted"/>
<name>A0A1Y1S4U6_9MICR</name>
<feature type="transmembrane region" description="Helical" evidence="1">
    <location>
        <begin position="200"/>
        <end position="221"/>
    </location>
</feature>
<dbReference type="VEuPathDB" id="MicrosporidiaDB:ECANGB1_2253"/>
<keyword evidence="1" id="KW-1133">Transmembrane helix</keyword>
<organism evidence="2 3">
    <name type="scientific">Enterospora canceri</name>
    <dbReference type="NCBI Taxonomy" id="1081671"/>
    <lineage>
        <taxon>Eukaryota</taxon>
        <taxon>Fungi</taxon>
        <taxon>Fungi incertae sedis</taxon>
        <taxon>Microsporidia</taxon>
        <taxon>Enterocytozoonidae</taxon>
        <taxon>Enterospora</taxon>
    </lineage>
</organism>
<evidence type="ECO:0000313" key="2">
    <source>
        <dbReference type="EMBL" id="ORD93433.1"/>
    </source>
</evidence>
<keyword evidence="1" id="KW-0812">Transmembrane</keyword>
<gene>
    <name evidence="2" type="ORF">ECANGB1_2253</name>
</gene>
<dbReference type="EMBL" id="LWDP01000084">
    <property type="protein sequence ID" value="ORD93433.1"/>
    <property type="molecule type" value="Genomic_DNA"/>
</dbReference>
<keyword evidence="1" id="KW-0472">Membrane</keyword>
<keyword evidence="3" id="KW-1185">Reference proteome</keyword>
<dbReference type="Proteomes" id="UP000192639">
    <property type="component" value="Unassembled WGS sequence"/>
</dbReference>
<reference evidence="2 3" key="1">
    <citation type="journal article" date="2017" name="Environ. Microbiol.">
        <title>Decay of the glycolytic pathway and adaptation to intranuclear parasitism within Enterocytozoonidae microsporidia.</title>
        <authorList>
            <person name="Wiredu Boakye D."/>
            <person name="Jaroenlak P."/>
            <person name="Prachumwat A."/>
            <person name="Williams T.A."/>
            <person name="Bateman K.S."/>
            <person name="Itsathitphaisarn O."/>
            <person name="Sritunyalucksana K."/>
            <person name="Paszkiewicz K.H."/>
            <person name="Moore K.A."/>
            <person name="Stentiford G.D."/>
            <person name="Williams B.A."/>
        </authorList>
    </citation>
    <scope>NUCLEOTIDE SEQUENCE [LARGE SCALE GENOMIC DNA]</scope>
    <source>
        <strain evidence="2 3">GB1</strain>
    </source>
</reference>
<sequence length="236" mass="27358">MKIGRLFQYIFTVIAAEDEDVRLEPQFMNVKAYYSKKEKMLTLTLFRWSVLYEMAEISLLGLVRTEAAIVGEGSAYSLYKPSAYTLYVANKDNYNGANVARKVHKYFQELVNESVDQIHYTGALADDIVTKVSPGRSYFVVKMEIGEEDMENIFEEGDDVTHFSMFYYGQGNKIAMIDYKVLDKEIIHMDDCFILDIEKLIEMIVLINLGLFLTMNIVLYIKKKKQDAELMEKFNE</sequence>
<evidence type="ECO:0000256" key="1">
    <source>
        <dbReference type="SAM" id="Phobius"/>
    </source>
</evidence>
<evidence type="ECO:0000313" key="3">
    <source>
        <dbReference type="Proteomes" id="UP000192639"/>
    </source>
</evidence>
<dbReference type="AlphaFoldDB" id="A0A1Y1S4U6"/>
<accession>A0A1Y1S4U6</accession>
<protein>
    <submittedName>
        <fullName evidence="2">Uncharacterized protein</fullName>
    </submittedName>
</protein>
<comment type="caution">
    <text evidence="2">The sequence shown here is derived from an EMBL/GenBank/DDBJ whole genome shotgun (WGS) entry which is preliminary data.</text>
</comment>